<organism evidence="3 4">
    <name type="scientific">Actinopolymorpha singaporensis</name>
    <dbReference type="NCBI Taxonomy" id="117157"/>
    <lineage>
        <taxon>Bacteria</taxon>
        <taxon>Bacillati</taxon>
        <taxon>Actinomycetota</taxon>
        <taxon>Actinomycetes</taxon>
        <taxon>Propionibacteriales</taxon>
        <taxon>Actinopolymorphaceae</taxon>
        <taxon>Actinopolymorpha</taxon>
    </lineage>
</organism>
<feature type="transmembrane region" description="Helical" evidence="2">
    <location>
        <begin position="170"/>
        <end position="194"/>
    </location>
</feature>
<evidence type="ECO:0000256" key="2">
    <source>
        <dbReference type="SAM" id="Phobius"/>
    </source>
</evidence>
<dbReference type="OrthoDB" id="3811077at2"/>
<dbReference type="AlphaFoldDB" id="A0A1H1W9I0"/>
<dbReference type="EMBL" id="LT629732">
    <property type="protein sequence ID" value="SDS93622.1"/>
    <property type="molecule type" value="Genomic_DNA"/>
</dbReference>
<evidence type="ECO:0000313" key="4">
    <source>
        <dbReference type="Proteomes" id="UP000198983"/>
    </source>
</evidence>
<evidence type="ECO:0000256" key="1">
    <source>
        <dbReference type="SAM" id="MobiDB-lite"/>
    </source>
</evidence>
<sequence>MTDPLRPADPRHFGSFGVRGRLAQHAAGVVFAAYDPAGRPVAVTVLHSGAAADATVRTRFARAVDGLALRERGRVLAAEFGAESPWAALADDGAGAAHGPALRLLEAAAQPGGAPPTGEWGRHSGPEFAPHWTGTAAADTIASAAHHHAPAAPGSPPDAVRPANTRRSPAILAVAVVAALAVVVGGGLAASLWLDGRDARSAGTAPAPPYPGGSPDADVPTVVPTALPTLWPRTPSPEPTWTGADGPDGPVAGPTFGVGEPTVTMNLAGLPFQFRLPSSWGCLRSARGGQGVVRWVCVDDSYALSGKPGTPPGGIIEVSRCPAPCDGTAWAKVRDQLPRPQSDWRRTDDTTTYADWSVGAGDELQVSVAMSHVFAATRGGPVDQHVAVRLTGAPEDKKTLQKVVNEVRARTP</sequence>
<keyword evidence="2" id="KW-0812">Transmembrane</keyword>
<dbReference type="Gene3D" id="3.30.200.20">
    <property type="entry name" value="Phosphorylase Kinase, domain 1"/>
    <property type="match status" value="1"/>
</dbReference>
<keyword evidence="4" id="KW-1185">Reference proteome</keyword>
<dbReference type="STRING" id="117157.SAMN04489717_4410"/>
<feature type="compositionally biased region" description="Low complexity" evidence="1">
    <location>
        <begin position="109"/>
        <end position="118"/>
    </location>
</feature>
<proteinExistence type="predicted"/>
<accession>A0A1H1W9I0</accession>
<keyword evidence="2" id="KW-0472">Membrane</keyword>
<gene>
    <name evidence="3" type="ORF">SAMN04489717_4410</name>
</gene>
<name>A0A1H1W9I0_9ACTN</name>
<feature type="compositionally biased region" description="Low complexity" evidence="1">
    <location>
        <begin position="133"/>
        <end position="144"/>
    </location>
</feature>
<feature type="region of interest" description="Disordered" evidence="1">
    <location>
        <begin position="109"/>
        <end position="163"/>
    </location>
</feature>
<dbReference type="Proteomes" id="UP000198983">
    <property type="component" value="Chromosome I"/>
</dbReference>
<feature type="region of interest" description="Disordered" evidence="1">
    <location>
        <begin position="232"/>
        <end position="254"/>
    </location>
</feature>
<feature type="compositionally biased region" description="Low complexity" evidence="1">
    <location>
        <begin position="243"/>
        <end position="254"/>
    </location>
</feature>
<dbReference type="RefSeq" id="WP_092655526.1">
    <property type="nucleotide sequence ID" value="NZ_LT629732.1"/>
</dbReference>
<keyword evidence="2" id="KW-1133">Transmembrane helix</keyword>
<reference evidence="3 4" key="1">
    <citation type="submission" date="2016-10" db="EMBL/GenBank/DDBJ databases">
        <authorList>
            <person name="de Groot N.N."/>
        </authorList>
    </citation>
    <scope>NUCLEOTIDE SEQUENCE [LARGE SCALE GENOMIC DNA]</scope>
    <source>
        <strain evidence="3 4">DSM 22024</strain>
    </source>
</reference>
<evidence type="ECO:0000313" key="3">
    <source>
        <dbReference type="EMBL" id="SDS93622.1"/>
    </source>
</evidence>
<protein>
    <submittedName>
        <fullName evidence="3">Uncharacterized protein</fullName>
    </submittedName>
</protein>